<keyword evidence="1" id="KW-0472">Membrane</keyword>
<gene>
    <name evidence="2" type="ORF">PHACT_15310</name>
</gene>
<evidence type="ECO:0000313" key="2">
    <source>
        <dbReference type="EMBL" id="OFE11206.1"/>
    </source>
</evidence>
<dbReference type="STRING" id="1524254.PHACT_15310"/>
<evidence type="ECO:0000256" key="1">
    <source>
        <dbReference type="SAM" id="Phobius"/>
    </source>
</evidence>
<sequence length="190" mass="20146">MTNTDDKAKVREAIAVFIDPDNLKQAVRALLASGVSREQLGLLATEHSVRESLEEFYTFTNNSHEPDKAPVTAFVDKNAANEQQDSLGGSLFFAGTTGAAGAVVASSAVFGGALLAALSGVVAVGLVGALASKIIHQSDADFLQQQIDEGHILLFVRLLDASRERDILETLKNHHASDVKVHEIDAKPGD</sequence>
<proteinExistence type="predicted"/>
<dbReference type="AlphaFoldDB" id="A0A1E8CFS9"/>
<organism evidence="2 3">
    <name type="scientific">Pseudohongiella acticola</name>
    <dbReference type="NCBI Taxonomy" id="1524254"/>
    <lineage>
        <taxon>Bacteria</taxon>
        <taxon>Pseudomonadati</taxon>
        <taxon>Pseudomonadota</taxon>
        <taxon>Gammaproteobacteria</taxon>
        <taxon>Pseudomonadales</taxon>
        <taxon>Pseudohongiellaceae</taxon>
        <taxon>Pseudohongiella</taxon>
    </lineage>
</organism>
<dbReference type="Proteomes" id="UP000175669">
    <property type="component" value="Unassembled WGS sequence"/>
</dbReference>
<accession>A0A1E8CFS9</accession>
<feature type="transmembrane region" description="Helical" evidence="1">
    <location>
        <begin position="116"/>
        <end position="135"/>
    </location>
</feature>
<feature type="transmembrane region" description="Helical" evidence="1">
    <location>
        <begin position="91"/>
        <end position="110"/>
    </location>
</feature>
<reference evidence="3" key="1">
    <citation type="submission" date="2016-07" db="EMBL/GenBank/DDBJ databases">
        <authorList>
            <person name="Florea S."/>
            <person name="Webb J.S."/>
            <person name="Jaromczyk J."/>
            <person name="Schardl C.L."/>
        </authorList>
    </citation>
    <scope>NUCLEOTIDE SEQUENCE [LARGE SCALE GENOMIC DNA]</scope>
    <source>
        <strain evidence="3">KCTC 42131</strain>
    </source>
</reference>
<name>A0A1E8CFS9_9GAMM</name>
<dbReference type="EMBL" id="MASR01000003">
    <property type="protein sequence ID" value="OFE11206.1"/>
    <property type="molecule type" value="Genomic_DNA"/>
</dbReference>
<keyword evidence="1" id="KW-1133">Transmembrane helix</keyword>
<evidence type="ECO:0000313" key="3">
    <source>
        <dbReference type="Proteomes" id="UP000175669"/>
    </source>
</evidence>
<evidence type="ECO:0008006" key="4">
    <source>
        <dbReference type="Google" id="ProtNLM"/>
    </source>
</evidence>
<keyword evidence="1" id="KW-0812">Transmembrane</keyword>
<keyword evidence="3" id="KW-1185">Reference proteome</keyword>
<protein>
    <recommendedName>
        <fullName evidence="4">DUF1269 domain-containing protein</fullName>
    </recommendedName>
</protein>
<comment type="caution">
    <text evidence="2">The sequence shown here is derived from an EMBL/GenBank/DDBJ whole genome shotgun (WGS) entry which is preliminary data.</text>
</comment>
<dbReference type="RefSeq" id="WP_070119142.1">
    <property type="nucleotide sequence ID" value="NZ_MASR01000003.1"/>
</dbReference>